<name>A0A6G4A4E4_9BACL</name>
<sequence length="219" mass="25026">MDFFWFMALGTIETAAIYYLFFRMFNFGLYVTTIFFASVLATFISYTLRIEYGSASLDFIVQVVLMIAFCKQLFKIQVFYSIVMVSMGYVAYSAIQIIIYMGMNAWDGISDIPNPTSMETYILQFLSAGIAFGVGWLIKKTNRGFTFVPHTYQKNVFSSPNKNTIMLLIYSAAAIVPLALCVKFLFFQTKEWAVFIPITSIFILLSLLVWSSRINSDKD</sequence>
<dbReference type="AlphaFoldDB" id="A0A6G4A4E4"/>
<reference evidence="2" key="1">
    <citation type="submission" date="2020-02" db="EMBL/GenBank/DDBJ databases">
        <authorList>
            <person name="Shen X.-R."/>
            <person name="Zhang Y.-X."/>
        </authorList>
    </citation>
    <scope>NUCLEOTIDE SEQUENCE</scope>
    <source>
        <strain evidence="2">SYP-B3998</strain>
    </source>
</reference>
<keyword evidence="1" id="KW-0812">Transmembrane</keyword>
<feature type="transmembrane region" description="Helical" evidence="1">
    <location>
        <begin position="27"/>
        <end position="46"/>
    </location>
</feature>
<accession>A0A6G4A4E4</accession>
<evidence type="ECO:0000313" key="2">
    <source>
        <dbReference type="EMBL" id="NEW09158.1"/>
    </source>
</evidence>
<keyword evidence="1" id="KW-0472">Membrane</keyword>
<dbReference type="RefSeq" id="WP_163952750.1">
    <property type="nucleotide sequence ID" value="NZ_JAAIKC010000014.1"/>
</dbReference>
<organism evidence="2">
    <name type="scientific">Paenibacillus sp. SYP-B3998</name>
    <dbReference type="NCBI Taxonomy" id="2678564"/>
    <lineage>
        <taxon>Bacteria</taxon>
        <taxon>Bacillati</taxon>
        <taxon>Bacillota</taxon>
        <taxon>Bacilli</taxon>
        <taxon>Bacillales</taxon>
        <taxon>Paenibacillaceae</taxon>
        <taxon>Paenibacillus</taxon>
    </lineage>
</organism>
<proteinExistence type="predicted"/>
<feature type="transmembrane region" description="Helical" evidence="1">
    <location>
        <begin position="121"/>
        <end position="138"/>
    </location>
</feature>
<dbReference type="EMBL" id="JAAIKC010000014">
    <property type="protein sequence ID" value="NEW09158.1"/>
    <property type="molecule type" value="Genomic_DNA"/>
</dbReference>
<feature type="transmembrane region" description="Helical" evidence="1">
    <location>
        <begin position="192"/>
        <end position="210"/>
    </location>
</feature>
<evidence type="ECO:0000256" key="1">
    <source>
        <dbReference type="SAM" id="Phobius"/>
    </source>
</evidence>
<keyword evidence="1" id="KW-1133">Transmembrane helix</keyword>
<feature type="transmembrane region" description="Helical" evidence="1">
    <location>
        <begin position="6"/>
        <end position="22"/>
    </location>
</feature>
<feature type="transmembrane region" description="Helical" evidence="1">
    <location>
        <begin position="167"/>
        <end position="186"/>
    </location>
</feature>
<gene>
    <name evidence="2" type="ORF">GK047_24595</name>
</gene>
<feature type="transmembrane region" description="Helical" evidence="1">
    <location>
        <begin position="78"/>
        <end position="101"/>
    </location>
</feature>
<comment type="caution">
    <text evidence="2">The sequence shown here is derived from an EMBL/GenBank/DDBJ whole genome shotgun (WGS) entry which is preliminary data.</text>
</comment>
<protein>
    <submittedName>
        <fullName evidence="2">Uncharacterized protein</fullName>
    </submittedName>
</protein>